<dbReference type="GO" id="GO:0006002">
    <property type="term" value="P:fructose 6-phosphate metabolic process"/>
    <property type="evidence" value="ECO:0007669"/>
    <property type="project" value="UniProtKB-UniRule"/>
</dbReference>
<dbReference type="EC" id="2.7.1.11" evidence="15"/>
<dbReference type="InterPro" id="IPR035966">
    <property type="entry name" value="PKF_sf"/>
</dbReference>
<evidence type="ECO:0000259" key="16">
    <source>
        <dbReference type="Pfam" id="PF00365"/>
    </source>
</evidence>
<dbReference type="GO" id="GO:0070095">
    <property type="term" value="F:fructose-6-phosphate binding"/>
    <property type="evidence" value="ECO:0007669"/>
    <property type="project" value="TreeGrafter"/>
</dbReference>
<dbReference type="Gene3D" id="3.40.50.460">
    <property type="entry name" value="Phosphofructokinase domain"/>
    <property type="match status" value="1"/>
</dbReference>
<keyword evidence="11 15" id="KW-0067">ATP-binding</keyword>
<proteinExistence type="inferred from homology"/>
<dbReference type="InterPro" id="IPR012828">
    <property type="entry name" value="PFKA_ATP_prok"/>
</dbReference>
<comment type="function">
    <text evidence="2 15">Catalyzes the phosphorylation of D-fructose 6-phosphate to fructose 1,6-bisphosphate by ATP, the first committing step of glycolysis.</text>
</comment>
<comment type="subcellular location">
    <subcellularLocation>
        <location evidence="3 15">Cytoplasm</location>
    </subcellularLocation>
</comment>
<evidence type="ECO:0000256" key="12">
    <source>
        <dbReference type="ARBA" id="ARBA00022842"/>
    </source>
</evidence>
<dbReference type="PROSITE" id="PS00433">
    <property type="entry name" value="PHOSPHOFRUCTOKINASE"/>
    <property type="match status" value="1"/>
</dbReference>
<gene>
    <name evidence="15" type="primary">pfkA</name>
    <name evidence="17" type="ORF">SAMN05660742_109121</name>
</gene>
<feature type="active site" description="Proton acceptor" evidence="15">
    <location>
        <position position="130"/>
    </location>
</feature>
<evidence type="ECO:0000256" key="9">
    <source>
        <dbReference type="ARBA" id="ARBA00022741"/>
    </source>
</evidence>
<dbReference type="InterPro" id="IPR012003">
    <property type="entry name" value="ATP_PFK_prok-type"/>
</dbReference>
<keyword evidence="10 15" id="KW-0418">Kinase</keyword>
<dbReference type="PANTHER" id="PTHR13697:SF4">
    <property type="entry name" value="ATP-DEPENDENT 6-PHOSPHOFRUCTOKINASE"/>
    <property type="match status" value="1"/>
</dbReference>
<evidence type="ECO:0000313" key="17">
    <source>
        <dbReference type="EMBL" id="SEJ52543.1"/>
    </source>
</evidence>
<evidence type="ECO:0000256" key="4">
    <source>
        <dbReference type="ARBA" id="ARBA00004679"/>
    </source>
</evidence>
<keyword evidence="12 15" id="KW-0460">Magnesium</keyword>
<protein>
    <recommendedName>
        <fullName evidence="15">ATP-dependent 6-phosphofructokinase</fullName>
        <shortName evidence="15">ATP-PFK</shortName>
        <shortName evidence="15">Phosphofructokinase</shortName>
        <ecNumber evidence="15">2.7.1.11</ecNumber>
    </recommendedName>
    <alternativeName>
        <fullName evidence="15">Phosphohexokinase</fullName>
    </alternativeName>
</protein>
<dbReference type="RefSeq" id="WP_091831527.1">
    <property type="nucleotide sequence ID" value="NZ_FNZK01000009.1"/>
</dbReference>
<dbReference type="GO" id="GO:0005524">
    <property type="term" value="F:ATP binding"/>
    <property type="evidence" value="ECO:0007669"/>
    <property type="project" value="UniProtKB-UniRule"/>
</dbReference>
<feature type="binding site" evidence="15">
    <location>
        <position position="14"/>
    </location>
    <ligand>
        <name>ATP</name>
        <dbReference type="ChEBI" id="CHEBI:30616"/>
    </ligand>
</feature>
<feature type="binding site" description="in other chain" evidence="15">
    <location>
        <begin position="172"/>
        <end position="174"/>
    </location>
    <ligand>
        <name>substrate</name>
        <note>ligand shared between dimeric partners</note>
    </ligand>
</feature>
<dbReference type="FunFam" id="3.40.50.450:FF:000001">
    <property type="entry name" value="ATP-dependent 6-phosphofructokinase"/>
    <property type="match status" value="1"/>
</dbReference>
<feature type="binding site" evidence="15">
    <location>
        <begin position="24"/>
        <end position="28"/>
    </location>
    <ligand>
        <name>ADP</name>
        <dbReference type="ChEBI" id="CHEBI:456216"/>
        <note>allosteric activator; ligand shared between dimeric partners</note>
    </ligand>
</feature>
<comment type="cofactor">
    <cofactor evidence="1 15">
        <name>Mg(2+)</name>
        <dbReference type="ChEBI" id="CHEBI:18420"/>
    </cofactor>
</comment>
<evidence type="ECO:0000256" key="2">
    <source>
        <dbReference type="ARBA" id="ARBA00002659"/>
    </source>
</evidence>
<evidence type="ECO:0000256" key="10">
    <source>
        <dbReference type="ARBA" id="ARBA00022777"/>
    </source>
</evidence>
<keyword evidence="6 15" id="KW-0021">Allosteric enzyme</keyword>
<feature type="binding site" description="in other chain" evidence="15">
    <location>
        <position position="157"/>
    </location>
    <ligand>
        <name>ADP</name>
        <dbReference type="ChEBI" id="CHEBI:456216"/>
        <note>allosteric activator; ligand shared between dimeric partners</note>
    </ligand>
</feature>
<dbReference type="PANTHER" id="PTHR13697">
    <property type="entry name" value="PHOSPHOFRUCTOKINASE"/>
    <property type="match status" value="1"/>
</dbReference>
<dbReference type="STRING" id="84035.SAMN05660742_109121"/>
<dbReference type="InterPro" id="IPR022953">
    <property type="entry name" value="ATP_PFK"/>
</dbReference>
<feature type="binding site" evidence="15">
    <location>
        <position position="106"/>
    </location>
    <ligand>
        <name>Mg(2+)</name>
        <dbReference type="ChEBI" id="CHEBI:18420"/>
        <note>catalytic</note>
    </ligand>
</feature>
<dbReference type="GO" id="GO:0016208">
    <property type="term" value="F:AMP binding"/>
    <property type="evidence" value="ECO:0007669"/>
    <property type="project" value="TreeGrafter"/>
</dbReference>
<evidence type="ECO:0000256" key="7">
    <source>
        <dbReference type="ARBA" id="ARBA00022679"/>
    </source>
</evidence>
<dbReference type="GO" id="GO:0042802">
    <property type="term" value="F:identical protein binding"/>
    <property type="evidence" value="ECO:0007669"/>
    <property type="project" value="TreeGrafter"/>
</dbReference>
<evidence type="ECO:0000256" key="8">
    <source>
        <dbReference type="ARBA" id="ARBA00022723"/>
    </source>
</evidence>
<accession>A0A1H6ZG51</accession>
<feature type="binding site" description="in other chain" evidence="15">
    <location>
        <begin position="217"/>
        <end position="219"/>
    </location>
    <ligand>
        <name>ADP</name>
        <dbReference type="ChEBI" id="CHEBI:456216"/>
        <note>allosteric activator; ligand shared between dimeric partners</note>
    </ligand>
</feature>
<dbReference type="InterPro" id="IPR000023">
    <property type="entry name" value="Phosphofructokinase_dom"/>
</dbReference>
<sequence>MNKVKKIGVLTSGGDSPGMNAAIRAVVRSAIDFEMDIVGIRRGYNGLINGDAVVLDSRSVSDIIQRGGTFLYTARCMEFMNPEGRQLGLEMAQKLGLDGLVVIGGDGSFRGAEKLSELGMPTVGIPGTIDNDIVCTEYSIGFDTACNIALEAVDRLRDTALSHEKCSLIEVMGRYAGHLALQVGVAAGATAVLVPEKVSDIEKDICEKIREGRSSGKTHYIVIVAEGYKDKIDDIAKLIETQTDISTRVTVLGHIQRGGSPTVMDRVIAARMGYRAVDLLRKGIGNRIVAIKNNEVVDYNINEALCMKKSIDLELCEICKSIAK</sequence>
<dbReference type="GO" id="GO:0003872">
    <property type="term" value="F:6-phosphofructokinase activity"/>
    <property type="evidence" value="ECO:0007669"/>
    <property type="project" value="UniProtKB-UniRule"/>
</dbReference>
<dbReference type="GO" id="GO:0030388">
    <property type="term" value="P:fructose 1,6-bisphosphate metabolic process"/>
    <property type="evidence" value="ECO:0007669"/>
    <property type="project" value="TreeGrafter"/>
</dbReference>
<feature type="binding site" description="in other chain" evidence="15">
    <location>
        <begin position="128"/>
        <end position="130"/>
    </location>
    <ligand>
        <name>substrate</name>
        <note>ligand shared between dimeric partners</note>
    </ligand>
</feature>
<dbReference type="AlphaFoldDB" id="A0A1H6ZG51"/>
<dbReference type="Proteomes" id="UP000199662">
    <property type="component" value="Unassembled WGS sequence"/>
</dbReference>
<reference evidence="17 18" key="1">
    <citation type="submission" date="2016-10" db="EMBL/GenBank/DDBJ databases">
        <authorList>
            <person name="de Groot N.N."/>
        </authorList>
    </citation>
    <scope>NUCLEOTIDE SEQUENCE [LARGE SCALE GENOMIC DNA]</scope>
    <source>
        <strain evidence="17 18">DSM 2179</strain>
    </source>
</reference>
<keyword evidence="5 15" id="KW-0963">Cytoplasm</keyword>
<dbReference type="NCBIfam" id="TIGR02482">
    <property type="entry name" value="PFKA_ATP"/>
    <property type="match status" value="1"/>
</dbReference>
<feature type="binding site" description="in other chain" evidence="15">
    <location>
        <position position="226"/>
    </location>
    <ligand>
        <name>substrate</name>
        <note>ligand shared between dimeric partners</note>
    </ligand>
</feature>
<name>A0A1H6ZG51_9FIRM</name>
<dbReference type="GO" id="GO:0005945">
    <property type="term" value="C:6-phosphofructokinase complex"/>
    <property type="evidence" value="ECO:0007669"/>
    <property type="project" value="TreeGrafter"/>
</dbReference>
<dbReference type="InterPro" id="IPR015912">
    <property type="entry name" value="Phosphofructokinase_CS"/>
</dbReference>
<evidence type="ECO:0000256" key="14">
    <source>
        <dbReference type="ARBA" id="ARBA00048070"/>
    </source>
</evidence>
<evidence type="ECO:0000256" key="3">
    <source>
        <dbReference type="ARBA" id="ARBA00004496"/>
    </source>
</evidence>
<dbReference type="FunFam" id="3.40.50.460:FF:000002">
    <property type="entry name" value="ATP-dependent 6-phosphofructokinase"/>
    <property type="match status" value="1"/>
</dbReference>
<comment type="caution">
    <text evidence="15">Lacks conserved residue(s) required for the propagation of feature annotation.</text>
</comment>
<feature type="binding site" evidence="15">
    <location>
        <begin position="105"/>
        <end position="108"/>
    </location>
    <ligand>
        <name>ATP</name>
        <dbReference type="ChEBI" id="CHEBI:30616"/>
    </ligand>
</feature>
<evidence type="ECO:0000256" key="5">
    <source>
        <dbReference type="ARBA" id="ARBA00022490"/>
    </source>
</evidence>
<dbReference type="Pfam" id="PF00365">
    <property type="entry name" value="PFK"/>
    <property type="match status" value="1"/>
</dbReference>
<organism evidence="17 18">
    <name type="scientific">Propionispira arboris</name>
    <dbReference type="NCBI Taxonomy" id="84035"/>
    <lineage>
        <taxon>Bacteria</taxon>
        <taxon>Bacillati</taxon>
        <taxon>Bacillota</taxon>
        <taxon>Negativicutes</taxon>
        <taxon>Selenomonadales</taxon>
        <taxon>Selenomonadaceae</taxon>
        <taxon>Propionispira</taxon>
    </lineage>
</organism>
<dbReference type="UniPathway" id="UPA00109">
    <property type="reaction ID" value="UER00182"/>
</dbReference>
<dbReference type="Gene3D" id="3.40.50.450">
    <property type="match status" value="1"/>
</dbReference>
<evidence type="ECO:0000313" key="18">
    <source>
        <dbReference type="Proteomes" id="UP000199662"/>
    </source>
</evidence>
<comment type="activity regulation">
    <text evidence="15">Allosterically activated by ADP and other diphosphonucleosides, and allosterically inhibited by phosphoenolpyruvate.</text>
</comment>
<evidence type="ECO:0000256" key="13">
    <source>
        <dbReference type="ARBA" id="ARBA00023152"/>
    </source>
</evidence>
<dbReference type="EMBL" id="FNZK01000009">
    <property type="protein sequence ID" value="SEJ52543.1"/>
    <property type="molecule type" value="Genomic_DNA"/>
</dbReference>
<feature type="binding site" description="in other chain" evidence="15">
    <location>
        <begin position="254"/>
        <end position="257"/>
    </location>
    <ligand>
        <name>substrate</name>
        <note>ligand shared between dimeric partners</note>
    </ligand>
</feature>
<evidence type="ECO:0000256" key="11">
    <source>
        <dbReference type="ARBA" id="ARBA00022840"/>
    </source>
</evidence>
<keyword evidence="9 15" id="KW-0547">Nucleotide-binding</keyword>
<evidence type="ECO:0000256" key="6">
    <source>
        <dbReference type="ARBA" id="ARBA00022533"/>
    </source>
</evidence>
<feature type="domain" description="Phosphofructokinase" evidence="16">
    <location>
        <begin position="6"/>
        <end position="280"/>
    </location>
</feature>
<dbReference type="GO" id="GO:0048029">
    <property type="term" value="F:monosaccharide binding"/>
    <property type="evidence" value="ECO:0007669"/>
    <property type="project" value="TreeGrafter"/>
</dbReference>
<feature type="binding site" evidence="15">
    <location>
        <begin position="75"/>
        <end position="76"/>
    </location>
    <ligand>
        <name>ATP</name>
        <dbReference type="ChEBI" id="CHEBI:30616"/>
    </ligand>
</feature>
<evidence type="ECO:0000256" key="15">
    <source>
        <dbReference type="HAMAP-Rule" id="MF_00339"/>
    </source>
</evidence>
<dbReference type="HAMAP" id="MF_00339">
    <property type="entry name" value="Phosphofructokinase_I_B1"/>
    <property type="match status" value="1"/>
</dbReference>
<dbReference type="GO" id="GO:0046872">
    <property type="term" value="F:metal ion binding"/>
    <property type="evidence" value="ECO:0007669"/>
    <property type="project" value="UniProtKB-KW"/>
</dbReference>
<dbReference type="NCBIfam" id="NF002872">
    <property type="entry name" value="PRK03202.1"/>
    <property type="match status" value="1"/>
</dbReference>
<comment type="similarity">
    <text evidence="15">Belongs to the phosphofructokinase type A (PFKA) family. ATP-dependent PFK group I subfamily. Prokaryotic clade 'B1' sub-subfamily.</text>
</comment>
<comment type="catalytic activity">
    <reaction evidence="14 15">
        <text>beta-D-fructose 6-phosphate + ATP = beta-D-fructose 1,6-bisphosphate + ADP + H(+)</text>
        <dbReference type="Rhea" id="RHEA:16109"/>
        <dbReference type="ChEBI" id="CHEBI:15378"/>
        <dbReference type="ChEBI" id="CHEBI:30616"/>
        <dbReference type="ChEBI" id="CHEBI:32966"/>
        <dbReference type="ChEBI" id="CHEBI:57634"/>
        <dbReference type="ChEBI" id="CHEBI:456216"/>
        <dbReference type="EC" id="2.7.1.11"/>
    </reaction>
</comment>
<evidence type="ECO:0000256" key="1">
    <source>
        <dbReference type="ARBA" id="ARBA00001946"/>
    </source>
</evidence>
<keyword evidence="8 15" id="KW-0479">Metal-binding</keyword>
<dbReference type="PRINTS" id="PR00476">
    <property type="entry name" value="PHFRCTKINASE"/>
</dbReference>
<keyword evidence="7 15" id="KW-0808">Transferase</keyword>
<dbReference type="PIRSF" id="PIRSF000532">
    <property type="entry name" value="ATP_PFK_prok"/>
    <property type="match status" value="1"/>
</dbReference>
<feature type="binding site" evidence="15">
    <location>
        <position position="248"/>
    </location>
    <ligand>
        <name>substrate</name>
        <note>ligand shared between dimeric partners</note>
    </ligand>
</feature>
<dbReference type="SUPFAM" id="SSF53784">
    <property type="entry name" value="Phosphofructokinase"/>
    <property type="match status" value="1"/>
</dbReference>
<keyword evidence="13 15" id="KW-0324">Glycolysis</keyword>
<comment type="subunit">
    <text evidence="15">Homotetramer.</text>
</comment>
<keyword evidence="18" id="KW-1185">Reference proteome</keyword>
<comment type="pathway">
    <text evidence="4 15">Carbohydrate degradation; glycolysis; D-glyceraldehyde 3-phosphate and glycerone phosphate from D-glucose: step 3/4.</text>
</comment>
<dbReference type="GO" id="GO:0061621">
    <property type="term" value="P:canonical glycolysis"/>
    <property type="evidence" value="ECO:0007669"/>
    <property type="project" value="TreeGrafter"/>
</dbReference>